<evidence type="ECO:0000313" key="3">
    <source>
        <dbReference type="Proteomes" id="UP001238603"/>
    </source>
</evidence>
<gene>
    <name evidence="2" type="ORF">QRD43_04510</name>
</gene>
<dbReference type="RefSeq" id="WP_285981277.1">
    <property type="nucleotide sequence ID" value="NZ_JASVDS010000001.1"/>
</dbReference>
<protein>
    <recommendedName>
        <fullName evidence="4">SPOR domain-containing protein</fullName>
    </recommendedName>
</protein>
<name>A0ABT7LE81_9BURK</name>
<reference evidence="2 3" key="1">
    <citation type="submission" date="2023-06" db="EMBL/GenBank/DDBJ databases">
        <title>Pelomonas sp. APW6 16S ribosomal RNA gene genome sequencing and assembly.</title>
        <authorList>
            <person name="Woo H."/>
        </authorList>
    </citation>
    <scope>NUCLEOTIDE SEQUENCE [LARGE SCALE GENOMIC DNA]</scope>
    <source>
        <strain evidence="2 3">APW6</strain>
    </source>
</reference>
<evidence type="ECO:0008006" key="4">
    <source>
        <dbReference type="Google" id="ProtNLM"/>
    </source>
</evidence>
<dbReference type="Proteomes" id="UP001238603">
    <property type="component" value="Unassembled WGS sequence"/>
</dbReference>
<feature type="region of interest" description="Disordered" evidence="1">
    <location>
        <begin position="208"/>
        <end position="232"/>
    </location>
</feature>
<organism evidence="2 3">
    <name type="scientific">Roseateles subflavus</name>
    <dbReference type="NCBI Taxonomy" id="3053353"/>
    <lineage>
        <taxon>Bacteria</taxon>
        <taxon>Pseudomonadati</taxon>
        <taxon>Pseudomonadota</taxon>
        <taxon>Betaproteobacteria</taxon>
        <taxon>Burkholderiales</taxon>
        <taxon>Sphaerotilaceae</taxon>
        <taxon>Roseateles</taxon>
    </lineage>
</organism>
<comment type="caution">
    <text evidence="2">The sequence shown here is derived from an EMBL/GenBank/DDBJ whole genome shotgun (WGS) entry which is preliminary data.</text>
</comment>
<keyword evidence="3" id="KW-1185">Reference proteome</keyword>
<feature type="compositionally biased region" description="Low complexity" evidence="1">
    <location>
        <begin position="213"/>
        <end position="232"/>
    </location>
</feature>
<sequence>MLRILFIAALLLNALVFAFTQGWLDSITGLRARGDSDPTRLARQVQPEQLQLLNAQAAKSVQARACLEFGPLMGDDALRSVQAQLDKAGIAASQWQDQRAEQAGVWAVATIRFPNKDFQQRKEETYKRMRINFEYLAGPPEEVPTMVLSRHGSEKAAEAALEAMSQRALKGLRVMQLQAASSLHVLRFAQADGVTQGKLRGIKELGEGRACPASGAPATADSAAASAASSAR</sequence>
<accession>A0ABT7LE81</accession>
<evidence type="ECO:0000313" key="2">
    <source>
        <dbReference type="EMBL" id="MDL5031162.1"/>
    </source>
</evidence>
<proteinExistence type="predicted"/>
<evidence type="ECO:0000256" key="1">
    <source>
        <dbReference type="SAM" id="MobiDB-lite"/>
    </source>
</evidence>
<dbReference type="EMBL" id="JASVDS010000001">
    <property type="protein sequence ID" value="MDL5031162.1"/>
    <property type="molecule type" value="Genomic_DNA"/>
</dbReference>